<gene>
    <name evidence="1" type="ORF">HK099_007576</name>
</gene>
<protein>
    <submittedName>
        <fullName evidence="1">Uncharacterized protein</fullName>
    </submittedName>
</protein>
<reference evidence="1" key="1">
    <citation type="submission" date="2020-05" db="EMBL/GenBank/DDBJ databases">
        <title>Phylogenomic resolution of chytrid fungi.</title>
        <authorList>
            <person name="Stajich J.E."/>
            <person name="Amses K."/>
            <person name="Simmons R."/>
            <person name="Seto K."/>
            <person name="Myers J."/>
            <person name="Bonds A."/>
            <person name="Quandt C.A."/>
            <person name="Barry K."/>
            <person name="Liu P."/>
            <person name="Grigoriev I."/>
            <person name="Longcore J.E."/>
            <person name="James T.Y."/>
        </authorList>
    </citation>
    <scope>NUCLEOTIDE SEQUENCE</scope>
    <source>
        <strain evidence="1">JEL0476</strain>
    </source>
</reference>
<evidence type="ECO:0000313" key="1">
    <source>
        <dbReference type="EMBL" id="KAJ3213090.1"/>
    </source>
</evidence>
<dbReference type="EMBL" id="JADGJW010000747">
    <property type="protein sequence ID" value="KAJ3213090.1"/>
    <property type="molecule type" value="Genomic_DNA"/>
</dbReference>
<dbReference type="AlphaFoldDB" id="A0AAD5TZW1"/>
<proteinExistence type="predicted"/>
<accession>A0AAD5TZW1</accession>
<evidence type="ECO:0000313" key="2">
    <source>
        <dbReference type="Proteomes" id="UP001211065"/>
    </source>
</evidence>
<organism evidence="1 2">
    <name type="scientific">Clydaea vesicula</name>
    <dbReference type="NCBI Taxonomy" id="447962"/>
    <lineage>
        <taxon>Eukaryota</taxon>
        <taxon>Fungi</taxon>
        <taxon>Fungi incertae sedis</taxon>
        <taxon>Chytridiomycota</taxon>
        <taxon>Chytridiomycota incertae sedis</taxon>
        <taxon>Chytridiomycetes</taxon>
        <taxon>Lobulomycetales</taxon>
        <taxon>Lobulomycetaceae</taxon>
        <taxon>Clydaea</taxon>
    </lineage>
</organism>
<comment type="caution">
    <text evidence="1">The sequence shown here is derived from an EMBL/GenBank/DDBJ whole genome shotgun (WGS) entry which is preliminary data.</text>
</comment>
<name>A0AAD5TZW1_9FUNG</name>
<dbReference type="Proteomes" id="UP001211065">
    <property type="component" value="Unassembled WGS sequence"/>
</dbReference>
<sequence>MSMKTEITKHNVTTEVTSELKVDPYIPKHLPNNFKNIEDGLTAIEMDQILSLGQGPAYTVSFECAHHAFEELAITDPELV</sequence>
<keyword evidence="2" id="KW-1185">Reference proteome</keyword>
<feature type="non-terminal residue" evidence="1">
    <location>
        <position position="1"/>
    </location>
</feature>